<gene>
    <name evidence="2" type="ORF">SAMN04489760_101112</name>
</gene>
<evidence type="ECO:0000313" key="3">
    <source>
        <dbReference type="Proteomes" id="UP000198744"/>
    </source>
</evidence>
<keyword evidence="3" id="KW-1185">Reference proteome</keyword>
<dbReference type="OrthoDB" id="9791241at2"/>
<name>A0A1H7UEZ1_9BACT</name>
<evidence type="ECO:0000259" key="1">
    <source>
        <dbReference type="Pfam" id="PF13524"/>
    </source>
</evidence>
<dbReference type="EMBL" id="FOBS01000001">
    <property type="protein sequence ID" value="SEL94797.1"/>
    <property type="molecule type" value="Genomic_DNA"/>
</dbReference>
<protein>
    <submittedName>
        <fullName evidence="2">Glycosyl transferases group 1</fullName>
    </submittedName>
</protein>
<dbReference type="RefSeq" id="WP_093881826.1">
    <property type="nucleotide sequence ID" value="NZ_FOBS01000001.1"/>
</dbReference>
<reference evidence="2 3" key="1">
    <citation type="submission" date="2016-10" db="EMBL/GenBank/DDBJ databases">
        <authorList>
            <person name="de Groot N.N."/>
        </authorList>
    </citation>
    <scope>NUCLEOTIDE SEQUENCE [LARGE SCALE GENOMIC DNA]</scope>
    <source>
        <strain evidence="2 3">DSM 8423</strain>
    </source>
</reference>
<dbReference type="InterPro" id="IPR055259">
    <property type="entry name" value="YkvP/CgeB_Glyco_trans-like"/>
</dbReference>
<dbReference type="STRING" id="43775.SAMN04489760_101112"/>
<organism evidence="2 3">
    <name type="scientific">Syntrophus gentianae</name>
    <dbReference type="NCBI Taxonomy" id="43775"/>
    <lineage>
        <taxon>Bacteria</taxon>
        <taxon>Pseudomonadati</taxon>
        <taxon>Thermodesulfobacteriota</taxon>
        <taxon>Syntrophia</taxon>
        <taxon>Syntrophales</taxon>
        <taxon>Syntrophaceae</taxon>
        <taxon>Syntrophus</taxon>
    </lineage>
</organism>
<keyword evidence="2" id="KW-0808">Transferase</keyword>
<sequence length="335" mass="38413">MTRSRSENKTVLFCGPIDQPLNSGRYMIAGMRQLGYEVIGYDYRSHESYENELKGIVESRKPGYILTLKGERLSSPLIEFFKQTGCTTILWLTTSVLEDWMLPFAKAHDFVVTNTEDIEIFFSRNGVKNTRWIHQGFAPEFFGISGRESGGRDIAYAEAAMIGSMGYPIYKKRCEQVMLLRKISVDIKWWGPRLSRQWKNLPYFLGGVHRAWAGKEAYMEDFADIVRNVKIFIGQDADIPISGRYLSNRIFAVAGCGGFYLGRKTPGIESAFEIGKEVEVFDSDDELLEKVNFYLKNDARRKGVAAAGQKKVLEHYTYRQQMKKIFDWITETGQE</sequence>
<dbReference type="AlphaFoldDB" id="A0A1H7UEZ1"/>
<dbReference type="Pfam" id="PF13524">
    <property type="entry name" value="Glyco_trans_1_2"/>
    <property type="match status" value="1"/>
</dbReference>
<evidence type="ECO:0000313" key="2">
    <source>
        <dbReference type="EMBL" id="SEL94797.1"/>
    </source>
</evidence>
<feature type="domain" description="Spore protein YkvP/CgeB glycosyl transferase-like" evidence="1">
    <location>
        <begin position="183"/>
        <end position="326"/>
    </location>
</feature>
<dbReference type="GO" id="GO:0016740">
    <property type="term" value="F:transferase activity"/>
    <property type="evidence" value="ECO:0007669"/>
    <property type="project" value="UniProtKB-KW"/>
</dbReference>
<accession>A0A1H7UEZ1</accession>
<dbReference type="Proteomes" id="UP000198744">
    <property type="component" value="Unassembled WGS sequence"/>
</dbReference>
<proteinExistence type="predicted"/>